<dbReference type="RefSeq" id="WP_119530425.1">
    <property type="nucleotide sequence ID" value="NZ_JBHSSP010000042.1"/>
</dbReference>
<dbReference type="AlphaFoldDB" id="A0A3A1YQ48"/>
<evidence type="ECO:0000256" key="2">
    <source>
        <dbReference type="ARBA" id="ARBA00008814"/>
    </source>
</evidence>
<evidence type="ECO:0000256" key="1">
    <source>
        <dbReference type="ARBA" id="ARBA00004196"/>
    </source>
</evidence>
<dbReference type="NCBIfam" id="NF008501">
    <property type="entry name" value="PRK11411.1"/>
    <property type="match status" value="1"/>
</dbReference>
<comment type="similarity">
    <text evidence="2">Belongs to the bacterial solute-binding protein 8 family.</text>
</comment>
<keyword evidence="4" id="KW-0410">Iron transport</keyword>
<keyword evidence="8" id="KW-1185">Reference proteome</keyword>
<dbReference type="Proteomes" id="UP000265916">
    <property type="component" value="Unassembled WGS sequence"/>
</dbReference>
<dbReference type="PROSITE" id="PS50983">
    <property type="entry name" value="FE_B12_PBP"/>
    <property type="match status" value="1"/>
</dbReference>
<keyword evidence="3" id="KW-0813">Transport</keyword>
<keyword evidence="4" id="KW-0406">Ion transport</keyword>
<dbReference type="GO" id="GO:0030288">
    <property type="term" value="C:outer membrane-bounded periplasmic space"/>
    <property type="evidence" value="ECO:0007669"/>
    <property type="project" value="TreeGrafter"/>
</dbReference>
<dbReference type="CDD" id="cd01146">
    <property type="entry name" value="FhuD"/>
    <property type="match status" value="1"/>
</dbReference>
<accession>A0A3A1YQ48</accession>
<comment type="subcellular location">
    <subcellularLocation>
        <location evidence="1">Cell envelope</location>
    </subcellularLocation>
</comment>
<dbReference type="GO" id="GO:1901678">
    <property type="term" value="P:iron coordination entity transport"/>
    <property type="evidence" value="ECO:0007669"/>
    <property type="project" value="UniProtKB-ARBA"/>
</dbReference>
<dbReference type="SUPFAM" id="SSF53807">
    <property type="entry name" value="Helical backbone' metal receptor"/>
    <property type="match status" value="1"/>
</dbReference>
<feature type="domain" description="Fe/B12 periplasmic-binding" evidence="6">
    <location>
        <begin position="50"/>
        <end position="312"/>
    </location>
</feature>
<dbReference type="Pfam" id="PF01497">
    <property type="entry name" value="Peripla_BP_2"/>
    <property type="match status" value="1"/>
</dbReference>
<evidence type="ECO:0000256" key="5">
    <source>
        <dbReference type="ARBA" id="ARBA00022729"/>
    </source>
</evidence>
<dbReference type="EMBL" id="NRJG01000033">
    <property type="protein sequence ID" value="RIY39379.1"/>
    <property type="molecule type" value="Genomic_DNA"/>
</dbReference>
<dbReference type="InterPro" id="IPR051313">
    <property type="entry name" value="Bact_iron-sidero_bind"/>
</dbReference>
<dbReference type="PANTHER" id="PTHR30532:SF29">
    <property type="entry name" value="FE(3+) DICITRATE-BINDING PERIPLASMIC PROTEIN"/>
    <property type="match status" value="1"/>
</dbReference>
<keyword evidence="4" id="KW-0408">Iron</keyword>
<protein>
    <recommendedName>
        <fullName evidence="6">Fe/B12 periplasmic-binding domain-containing protein</fullName>
    </recommendedName>
</protein>
<proteinExistence type="inferred from homology"/>
<evidence type="ECO:0000256" key="4">
    <source>
        <dbReference type="ARBA" id="ARBA00022496"/>
    </source>
</evidence>
<dbReference type="PANTHER" id="PTHR30532">
    <property type="entry name" value="IRON III DICITRATE-BINDING PERIPLASMIC PROTEIN"/>
    <property type="match status" value="1"/>
</dbReference>
<sequence>MTKLFLYKAYSFFLVSILGLVTWTMSMSAALAVTVKDAQGEFTYQGKAQRIVVLELSFADILARLGLQPVGLADDGAPERFYREVLKQLGNYTSVGRRLQPSLEIIAKLKPDLIIADRNRHSAIYQQLNLIAPTLILNSNDNTYSEELENAQIIAKVTNTEQVWQKALAAHQELMAQYRKSLKPQNRMAILVTSRPTAIGVSSDTSFAGSVITSMGFKTITKQMANVPTNRFDVTLETLNVWNPDIIFVGIYQPNTIVDIWRQQHNPLWERLKAVKSGYAFNVNNDDWVRSRGITAAEHIAQQIVATVGKADQQKSK</sequence>
<keyword evidence="5" id="KW-0732">Signal</keyword>
<reference evidence="7 8" key="1">
    <citation type="submission" date="2017-08" db="EMBL/GenBank/DDBJ databases">
        <title>Reclassification of Bisgaard taxon 37 and 44.</title>
        <authorList>
            <person name="Christensen H."/>
        </authorList>
    </citation>
    <scope>NUCLEOTIDE SEQUENCE [LARGE SCALE GENOMIC DNA]</scope>
    <source>
        <strain evidence="7 8">111</strain>
    </source>
</reference>
<evidence type="ECO:0000259" key="6">
    <source>
        <dbReference type="PROSITE" id="PS50983"/>
    </source>
</evidence>
<dbReference type="Gene3D" id="3.40.50.1980">
    <property type="entry name" value="Nitrogenase molybdenum iron protein domain"/>
    <property type="match status" value="2"/>
</dbReference>
<dbReference type="InterPro" id="IPR002491">
    <property type="entry name" value="ABC_transptr_periplasmic_BD"/>
</dbReference>
<evidence type="ECO:0000256" key="3">
    <source>
        <dbReference type="ARBA" id="ARBA00022448"/>
    </source>
</evidence>
<evidence type="ECO:0000313" key="8">
    <source>
        <dbReference type="Proteomes" id="UP000265916"/>
    </source>
</evidence>
<evidence type="ECO:0000313" key="7">
    <source>
        <dbReference type="EMBL" id="RIY39379.1"/>
    </source>
</evidence>
<gene>
    <name evidence="7" type="ORF">CKF58_02250</name>
</gene>
<organism evidence="7 8">
    <name type="scientific">Psittacicella hinzii</name>
    <dbReference type="NCBI Taxonomy" id="2028575"/>
    <lineage>
        <taxon>Bacteria</taxon>
        <taxon>Pseudomonadati</taxon>
        <taxon>Pseudomonadota</taxon>
        <taxon>Gammaproteobacteria</taxon>
        <taxon>Pasteurellales</taxon>
        <taxon>Psittacicellaceae</taxon>
        <taxon>Psittacicella</taxon>
    </lineage>
</organism>
<name>A0A3A1YQ48_9GAMM</name>
<dbReference type="OrthoDB" id="9793175at2"/>
<comment type="caution">
    <text evidence="7">The sequence shown here is derived from an EMBL/GenBank/DDBJ whole genome shotgun (WGS) entry which is preliminary data.</text>
</comment>